<feature type="repeat" description="ANK" evidence="3">
    <location>
        <begin position="906"/>
        <end position="942"/>
    </location>
</feature>
<feature type="repeat" description="ANK" evidence="3">
    <location>
        <begin position="703"/>
        <end position="735"/>
    </location>
</feature>
<feature type="repeat" description="ANK" evidence="3">
    <location>
        <begin position="943"/>
        <end position="975"/>
    </location>
</feature>
<feature type="repeat" description="ANK" evidence="3">
    <location>
        <begin position="561"/>
        <end position="593"/>
    </location>
</feature>
<evidence type="ECO:0000256" key="3">
    <source>
        <dbReference type="PROSITE-ProRule" id="PRU00023"/>
    </source>
</evidence>
<feature type="repeat" description="ANK" evidence="3">
    <location>
        <begin position="1576"/>
        <end position="1614"/>
    </location>
</feature>
<dbReference type="PANTHER" id="PTHR24198:SF190">
    <property type="entry name" value="DYNEIN HEAVY CHAIN 12, AXONEMAL-LIKE"/>
    <property type="match status" value="1"/>
</dbReference>
<dbReference type="InterPro" id="IPR027417">
    <property type="entry name" value="P-loop_NTPase"/>
</dbReference>
<dbReference type="Pfam" id="PF12796">
    <property type="entry name" value="Ank_2"/>
    <property type="match status" value="4"/>
</dbReference>
<dbReference type="GeneID" id="63791239"/>
<dbReference type="OrthoDB" id="4224903at2759"/>
<evidence type="ECO:0000256" key="1">
    <source>
        <dbReference type="ARBA" id="ARBA00022737"/>
    </source>
</evidence>
<evidence type="ECO:0000313" key="6">
    <source>
        <dbReference type="Proteomes" id="UP000249363"/>
    </source>
</evidence>
<feature type="repeat" description="ANK" evidence="3">
    <location>
        <begin position="1866"/>
        <end position="1900"/>
    </location>
</feature>
<dbReference type="Pfam" id="PF00023">
    <property type="entry name" value="Ank"/>
    <property type="match status" value="2"/>
</dbReference>
<dbReference type="SMART" id="SM00248">
    <property type="entry name" value="ANK"/>
    <property type="match status" value="27"/>
</dbReference>
<keyword evidence="2 3" id="KW-0040">ANK repeat</keyword>
<dbReference type="PANTHER" id="PTHR24198">
    <property type="entry name" value="ANKYRIN REPEAT AND PROTEIN KINASE DOMAIN-CONTAINING PROTEIN"/>
    <property type="match status" value="1"/>
</dbReference>
<comment type="caution">
    <text evidence="5">The sequence shown here is derived from an EMBL/GenBank/DDBJ whole genome shotgun (WGS) entry which is preliminary data.</text>
</comment>
<dbReference type="SUPFAM" id="SSF48403">
    <property type="entry name" value="Ankyrin repeat"/>
    <property type="match status" value="5"/>
</dbReference>
<accession>A0A364KR32</accession>
<dbReference type="SUPFAM" id="SSF52540">
    <property type="entry name" value="P-loop containing nucleoside triphosphate hydrolases"/>
    <property type="match status" value="1"/>
</dbReference>
<feature type="repeat" description="ANK" evidence="3">
    <location>
        <begin position="527"/>
        <end position="560"/>
    </location>
</feature>
<proteinExistence type="predicted"/>
<feature type="repeat" description="ANK" evidence="3">
    <location>
        <begin position="1901"/>
        <end position="1935"/>
    </location>
</feature>
<reference evidence="5 6" key="1">
    <citation type="journal article" date="2017" name="Biotechnol. Biofuels">
        <title>Differential beta-glucosidase expression as a function of carbon source availability in Talaromyces amestolkiae: a genomic and proteomic approach.</title>
        <authorList>
            <person name="de Eugenio L.I."/>
            <person name="Mendez-Liter J.A."/>
            <person name="Nieto-Dominguez M."/>
            <person name="Alonso L."/>
            <person name="Gil-Munoz J."/>
            <person name="Barriuso J."/>
            <person name="Prieto A."/>
            <person name="Martinez M.J."/>
        </authorList>
    </citation>
    <scope>NUCLEOTIDE SEQUENCE [LARGE SCALE GENOMIC DNA]</scope>
    <source>
        <strain evidence="5 6">CIB</strain>
    </source>
</reference>
<keyword evidence="1" id="KW-0677">Repeat</keyword>
<dbReference type="PROSITE" id="PS50088">
    <property type="entry name" value="ANK_REPEAT"/>
    <property type="match status" value="11"/>
</dbReference>
<feature type="repeat" description="ANK" evidence="3">
    <location>
        <begin position="594"/>
        <end position="620"/>
    </location>
</feature>
<dbReference type="PRINTS" id="PR01415">
    <property type="entry name" value="ANKYRIN"/>
</dbReference>
<feature type="repeat" description="ANK" evidence="3">
    <location>
        <begin position="1200"/>
        <end position="1232"/>
    </location>
</feature>
<dbReference type="Gene3D" id="3.40.50.300">
    <property type="entry name" value="P-loop containing nucleotide triphosphate hydrolases"/>
    <property type="match status" value="1"/>
</dbReference>
<sequence>MSLTDSEDSDAVWISPDDIRDFNEDHILPLPPDELENIRTWLQPTPYDLERSEFSRHLASYLQGTGQWLLSTRNYKEWHQGVDNGLLWIKGIPGSGKSVMVASIIQQLREEKVPVLYFFFRQIINANHEPVAALRDWLCQILPFSPPLQVRMRDEYLQEKRSIDSLGMSDLWKDLKFAMSTFPKVYCVTDALDEMDQGNDDFLHALAKLGRWRPANVKVLITSRPVIAVESPLRHLGIPHLQLQDRLVDMDIAAYVRYRLRNSSIPHEHWNLITGAVPGRANGLFLYAKLAMDAFVDRSADVELVLEKLPADLNVMYNDLLCDHAKRSNVPDEFQLLVLQFVTHATRPLRLLELAEMTKTSYVPFRNYTLKEIKDLVRAACGPLLQVLHDETVSVVHHSFTEFLKGLTRSKHLNDAGYPILEVGPTNKRLAIACMDYLTSGCLDEIEVKMRSEANDLYGPKKSEQSDSRLRFPFLEYAATNWYIHVRRAVLAGADMSLFYLSLDNFFANKQRFLSWLDIDWPENTIQGLTPLHAAARIGLTEYVRHLLQERDAQPNVKSHRGDPPLYWAALSGHADVAQVLIDNGADPDGEANQGYKPLHKAASCNQADVVKVLLVVGVSPLTPKTKETPGRRCGNAPTSIGHTPWMYACKNGGIETLAEFLPYIKSSEQMLRGLFWMTESGHAVCVELILQQPSLDVNSKYLGKTALFQACSEGHIDAINVLLKVGADPNVLCDYSVDAVDDMHFAEMHIRSKDANQSEQPRGYTALHALCGINSRMPRIRSAGDRALGVRLLLEAGANVHLKSPDGKTALHFACSNEIKVVRLLLDAGADPTVETNDGSTIIHTDGSTDKELLPLLLGSGRVDVNELMTKGRENPLFLRLQGHYPESIIELLKYKLDVNKARSDGNRPLHISFSSWSFRPKNIVVDALLAAGADPNLQNAKGETPLHLLGHCAKLEIVSKLVNAGADLELRDMEGQTALFKNVMTDDLASDKVTLSNILIELGARLDTRDNKGRTLFHQVVLKRLGNLEYLMSRMDFDPSVVDDKGNTLFHEAASKKWQSEKLEIFIHLTKLGVDIDKPNNRGKTILHKMCARECRRSSWNPSVKTAFDYVLQECKILNPRDINGIQPLHVAAAVSEVYVFKLLEAGAYLFGTTNEGLTVLHVAARARNPGVIGVVLRRLADLEDAAFKAFINQQTVEGKTALHYACLAGRSESVDLLLDAGADPNLPGKDGYTPLRTCADFEVEQSRWNIVVQRDDHRKGRFKAQSQAPRQAQRAISMLLHSHDLPTTVDDSGRLNWRSHSIKQESASTHLDGILNSLVLHGADITGHESSLREAVHTAILHRRDYTAKCLLRLQSRFVPNMKLDDDGFVATRSRLESERSSLRQENCNNNRQTNDANRRARRAFYLTKLLGLRQYEMVKETTSDMDVLDLEAFRMFGEISLLHTLANFGLSDVLKSVCTRAVALKFDDHEWCNEAEAANRMNRLKIEPLIMVACNREIPNMAVLRFLVEEMGVDVNATSRKIIFRDNGKRREFVPGKSVLHDLAEGNSWWNVHEALPYLMQKGADLNLRNEVGDTPLHIAVEEKRYKGVFYKEAIEVLLEGGADANAVNYHGESSLSKAGTDTGLIKRLLSYGAKISPAAIFSAIELQQVELLEFFLAQGDFANLRQPASESSERNAVHVQSVVPTSEKYPLFHAAFYTVRDIRGREKDLSPARISMMTALLRHGANPYATFVKLHRVKNKSFKNDVKDESDAGVEWKSETCTIIHEILQSGRVVEPLFDLPSLELETRDAKGQTLLLAVSRGPIKRLEELITRGSDVTSQDHEGRTIAHNLTQHQPTEENYKFLKTLFSHHPRLIHMTDNAGDTPLHYVLKAKEIRLDYIDILVAHGANPLQPDSDGNTALHFFAQKPRTYQSRIEQFQEMGVDINARNKMGDSPIFGYIAHGWLRAGGQSAYFYNKGHENHDDVHYLRYFQQIGADFFVRNHAGSSLLHVLAGRKLNVSPFMDKAEITVPIKNVVNWFEFLTGMGLDPMLEDAQQRTCLDVAAACESEHILKLFQQKAVECD</sequence>
<name>A0A364KR32_TALAM</name>
<dbReference type="InterPro" id="IPR056884">
    <property type="entry name" value="NPHP3-like_N"/>
</dbReference>
<dbReference type="PROSITE" id="PS50297">
    <property type="entry name" value="ANK_REP_REGION"/>
    <property type="match status" value="9"/>
</dbReference>
<feature type="repeat" description="ANK" evidence="3">
    <location>
        <begin position="807"/>
        <end position="838"/>
    </location>
</feature>
<keyword evidence="6" id="KW-1185">Reference proteome</keyword>
<dbReference type="InterPro" id="IPR036770">
    <property type="entry name" value="Ankyrin_rpt-contain_sf"/>
</dbReference>
<dbReference type="RefSeq" id="XP_040730527.1">
    <property type="nucleotide sequence ID" value="XM_040874123.1"/>
</dbReference>
<dbReference type="STRING" id="1196081.A0A364KR32"/>
<dbReference type="Gene3D" id="1.25.40.20">
    <property type="entry name" value="Ankyrin repeat-containing domain"/>
    <property type="match status" value="7"/>
</dbReference>
<evidence type="ECO:0000313" key="5">
    <source>
        <dbReference type="EMBL" id="RAO66010.1"/>
    </source>
</evidence>
<dbReference type="InterPro" id="IPR002110">
    <property type="entry name" value="Ankyrin_rpt"/>
</dbReference>
<gene>
    <name evidence="5" type="ORF">BHQ10_002022</name>
</gene>
<feature type="domain" description="Nephrocystin 3-like N-terminal" evidence="4">
    <location>
        <begin position="64"/>
        <end position="224"/>
    </location>
</feature>
<protein>
    <recommendedName>
        <fullName evidence="4">Nephrocystin 3-like N-terminal domain-containing protein</fullName>
    </recommendedName>
</protein>
<evidence type="ECO:0000256" key="2">
    <source>
        <dbReference type="ARBA" id="ARBA00023043"/>
    </source>
</evidence>
<evidence type="ECO:0000259" key="4">
    <source>
        <dbReference type="Pfam" id="PF24883"/>
    </source>
</evidence>
<organism evidence="5 6">
    <name type="scientific">Talaromyces amestolkiae</name>
    <dbReference type="NCBI Taxonomy" id="1196081"/>
    <lineage>
        <taxon>Eukaryota</taxon>
        <taxon>Fungi</taxon>
        <taxon>Dikarya</taxon>
        <taxon>Ascomycota</taxon>
        <taxon>Pezizomycotina</taxon>
        <taxon>Eurotiomycetes</taxon>
        <taxon>Eurotiomycetidae</taxon>
        <taxon>Eurotiales</taxon>
        <taxon>Trichocomaceae</taxon>
        <taxon>Talaromyces</taxon>
        <taxon>Talaromyces sect. Talaromyces</taxon>
    </lineage>
</organism>
<dbReference type="EMBL" id="MIKG01000002">
    <property type="protein sequence ID" value="RAO66010.1"/>
    <property type="molecule type" value="Genomic_DNA"/>
</dbReference>
<dbReference type="Proteomes" id="UP000249363">
    <property type="component" value="Unassembled WGS sequence"/>
</dbReference>
<dbReference type="Pfam" id="PF24883">
    <property type="entry name" value="NPHP3_N"/>
    <property type="match status" value="1"/>
</dbReference>